<keyword evidence="11" id="KW-1185">Reference proteome</keyword>
<evidence type="ECO:0000256" key="1">
    <source>
        <dbReference type="ARBA" id="ARBA00004337"/>
    </source>
</evidence>
<keyword evidence="5" id="KW-0732">Signal</keyword>
<dbReference type="EMBL" id="JABCRI010000004">
    <property type="protein sequence ID" value="KAF8407259.1"/>
    <property type="molecule type" value="Genomic_DNA"/>
</dbReference>
<keyword evidence="6" id="KW-0967">Endosome</keyword>
<protein>
    <recommendedName>
        <fullName evidence="9">Transmembrane 9 superfamily member</fullName>
    </recommendedName>
</protein>
<evidence type="ECO:0000256" key="6">
    <source>
        <dbReference type="ARBA" id="ARBA00022753"/>
    </source>
</evidence>
<evidence type="ECO:0000256" key="3">
    <source>
        <dbReference type="ARBA" id="ARBA00005227"/>
    </source>
</evidence>
<evidence type="ECO:0000256" key="9">
    <source>
        <dbReference type="RuleBase" id="RU363079"/>
    </source>
</evidence>
<evidence type="ECO:0000256" key="4">
    <source>
        <dbReference type="ARBA" id="ARBA00022692"/>
    </source>
</evidence>
<reference evidence="10 11" key="1">
    <citation type="submission" date="2020-04" db="EMBL/GenBank/DDBJ databases">
        <title>Plant Genome Project.</title>
        <authorList>
            <person name="Zhang R.-G."/>
        </authorList>
    </citation>
    <scope>NUCLEOTIDE SEQUENCE [LARGE SCALE GENOMIC DNA]</scope>
    <source>
        <strain evidence="10">YNK0</strain>
        <tissue evidence="10">Leaf</tissue>
    </source>
</reference>
<dbReference type="GO" id="GO:0072657">
    <property type="term" value="P:protein localization to membrane"/>
    <property type="evidence" value="ECO:0007669"/>
    <property type="project" value="TreeGrafter"/>
</dbReference>
<organism evidence="10 11">
    <name type="scientific">Tetracentron sinense</name>
    <name type="common">Spur-leaf</name>
    <dbReference type="NCBI Taxonomy" id="13715"/>
    <lineage>
        <taxon>Eukaryota</taxon>
        <taxon>Viridiplantae</taxon>
        <taxon>Streptophyta</taxon>
        <taxon>Embryophyta</taxon>
        <taxon>Tracheophyta</taxon>
        <taxon>Spermatophyta</taxon>
        <taxon>Magnoliopsida</taxon>
        <taxon>Trochodendrales</taxon>
        <taxon>Trochodendraceae</taxon>
        <taxon>Tetracentron</taxon>
    </lineage>
</organism>
<dbReference type="Pfam" id="PF02990">
    <property type="entry name" value="EMP70"/>
    <property type="match status" value="1"/>
</dbReference>
<proteinExistence type="inferred from homology"/>
<comment type="similarity">
    <text evidence="3 9">Belongs to the nonaspanin (TM9SF) (TC 9.A.2) family.</text>
</comment>
<dbReference type="Proteomes" id="UP000655225">
    <property type="component" value="Unassembled WGS sequence"/>
</dbReference>
<dbReference type="GO" id="GO:0010008">
    <property type="term" value="C:endosome membrane"/>
    <property type="evidence" value="ECO:0007669"/>
    <property type="project" value="UniProtKB-SubCell"/>
</dbReference>
<comment type="caution">
    <text evidence="10">The sequence shown here is derived from an EMBL/GenBank/DDBJ whole genome shotgun (WGS) entry which is preliminary data.</text>
</comment>
<evidence type="ECO:0000256" key="2">
    <source>
        <dbReference type="ARBA" id="ARBA00004653"/>
    </source>
</evidence>
<evidence type="ECO:0000313" key="11">
    <source>
        <dbReference type="Proteomes" id="UP000655225"/>
    </source>
</evidence>
<dbReference type="InterPro" id="IPR004240">
    <property type="entry name" value="EMP70"/>
</dbReference>
<name>A0A834ZHE2_TETSI</name>
<dbReference type="OrthoDB" id="1729939at2759"/>
<sequence>MSKEYPTSSRNSLQIRANRLFLNIQHLLMQHSRTLSDFGLPQVDEEFVSNISHSKIIADELSVNIPDEDIATIDKLNAEQSTDKQSEVPKFTFSRKRSREIDEFTERPFKRLFMVFSVGFDGNEMSERWVMPWASERGTVPWASEVMGFQFVFSNFLLECLPVTFSFFPFFLYSFLPCAEYTSDDLPLWGFVGELHPDKNSDNKKHLLYTHKIINVKYNGDQIIPVNLIQDSPKSLEVGKILEMTYSVRWMSTNITFARHFDVYLDYPFFEHQVNVG</sequence>
<evidence type="ECO:0000313" key="10">
    <source>
        <dbReference type="EMBL" id="KAF8407259.1"/>
    </source>
</evidence>
<dbReference type="AlphaFoldDB" id="A0A834ZHE2"/>
<keyword evidence="8" id="KW-0472">Membrane</keyword>
<gene>
    <name evidence="10" type="ORF">HHK36_006386</name>
</gene>
<dbReference type="PANTHER" id="PTHR10766">
    <property type="entry name" value="TRANSMEMBRANE 9 SUPERFAMILY PROTEIN"/>
    <property type="match status" value="1"/>
</dbReference>
<accession>A0A834ZHE2</accession>
<keyword evidence="4" id="KW-0812">Transmembrane</keyword>
<comment type="subcellular location">
    <subcellularLocation>
        <location evidence="1">Endosome membrane</location>
        <topology evidence="1">Multi-pass membrane protein</topology>
    </subcellularLocation>
    <subcellularLocation>
        <location evidence="2">Golgi apparatus membrane</location>
        <topology evidence="2">Multi-pass membrane protein</topology>
    </subcellularLocation>
</comment>
<evidence type="ECO:0000256" key="5">
    <source>
        <dbReference type="ARBA" id="ARBA00022729"/>
    </source>
</evidence>
<evidence type="ECO:0000256" key="8">
    <source>
        <dbReference type="ARBA" id="ARBA00023136"/>
    </source>
</evidence>
<dbReference type="GO" id="GO:0000139">
    <property type="term" value="C:Golgi membrane"/>
    <property type="evidence" value="ECO:0007669"/>
    <property type="project" value="UniProtKB-SubCell"/>
</dbReference>
<dbReference type="GO" id="GO:0005802">
    <property type="term" value="C:trans-Golgi network"/>
    <property type="evidence" value="ECO:0007669"/>
    <property type="project" value="TreeGrafter"/>
</dbReference>
<keyword evidence="7" id="KW-1133">Transmembrane helix</keyword>
<dbReference type="PANTHER" id="PTHR10766:SF41">
    <property type="entry name" value="TRANSMEMBRANE 9 SUPERFAMILY MEMBER 3"/>
    <property type="match status" value="1"/>
</dbReference>
<evidence type="ECO:0000256" key="7">
    <source>
        <dbReference type="ARBA" id="ARBA00022989"/>
    </source>
</evidence>